<dbReference type="NCBIfam" id="NF004530">
    <property type="entry name" value="PRK05877.1"/>
    <property type="match status" value="1"/>
</dbReference>
<comment type="caution">
    <text evidence="2">The sequence shown here is derived from an EMBL/GenBank/DDBJ whole genome shotgun (WGS) entry which is preliminary data.</text>
</comment>
<dbReference type="InterPro" id="IPR015890">
    <property type="entry name" value="Chorismate_C"/>
</dbReference>
<dbReference type="Gene3D" id="3.60.120.10">
    <property type="entry name" value="Anthranilate synthase"/>
    <property type="match status" value="1"/>
</dbReference>
<organism evidence="2 3">
    <name type="scientific">Actinoalloteichus caeruleus DSM 43889</name>
    <dbReference type="NCBI Taxonomy" id="1120930"/>
    <lineage>
        <taxon>Bacteria</taxon>
        <taxon>Bacillati</taxon>
        <taxon>Actinomycetota</taxon>
        <taxon>Actinomycetes</taxon>
        <taxon>Pseudonocardiales</taxon>
        <taxon>Pseudonocardiaceae</taxon>
        <taxon>Actinoalloteichus</taxon>
        <taxon>Actinoalloteichus cyanogriseus</taxon>
    </lineage>
</organism>
<dbReference type="PANTHER" id="PTHR11236">
    <property type="entry name" value="AMINOBENZOATE/ANTHRANILATE SYNTHASE"/>
    <property type="match status" value="1"/>
</dbReference>
<dbReference type="InterPro" id="IPR019999">
    <property type="entry name" value="Anth_synth_I-like"/>
</dbReference>
<evidence type="ECO:0000313" key="2">
    <source>
        <dbReference type="EMBL" id="MCP2332436.1"/>
    </source>
</evidence>
<gene>
    <name evidence="2" type="ORF">G443_002706</name>
</gene>
<dbReference type="PANTHER" id="PTHR11236:SF50">
    <property type="entry name" value="AMINODEOXYCHORISMATE SYNTHASE COMPONENT 1"/>
    <property type="match status" value="1"/>
</dbReference>
<feature type="domain" description="Chorismate-utilising enzyme C-terminal" evidence="1">
    <location>
        <begin position="184"/>
        <end position="438"/>
    </location>
</feature>
<keyword evidence="3" id="KW-1185">Reference proteome</keyword>
<dbReference type="SUPFAM" id="SSF56322">
    <property type="entry name" value="ADC synthase"/>
    <property type="match status" value="1"/>
</dbReference>
<sequence>MRTVAWRWDVPGGTTPGEVLDALGARATRSGTPGPAALSGDWFGSAAVIAPSVRLEPVPPAEAFHRPVTWPVTEDPGLPAGVVGGGWFGYLGYGLTDPGVWDRARRMPAAVWGYADHVLRLDQDGNWWFEALVPAGGEEPVALAAELAEVVRADGCPVRGDGDGDDPGMAGPPARSPVRLPGAERHEGAVLGALAAIGAGEVFQANVCTEIRAGFQGDPLELFVRGVSTLAPARAAYLSGGWGAVVSLSPELFLARRGRTVRTSPIKGTLPRRGPADDGNAGRLRASVKDVAENVMIVDMARNDLGRVCQPGSVTVPSLLGVEPHPGVWHLVSTVVGELRRGVSDAELLAATFPPASVTGAPKVRALELIAELEATPREVYCGAVGLVSPVAGMELNVAIRTLEYAPTPGGAELALGVGGGITADSVPAVEWAECRTKAAPLLALLADQERSEVRG</sequence>
<reference evidence="2 3" key="1">
    <citation type="submission" date="2022-06" db="EMBL/GenBank/DDBJ databases">
        <title>Genomic Encyclopedia of Type Strains, Phase I: the one thousand microbial genomes (KMG-I) project.</title>
        <authorList>
            <person name="Kyrpides N."/>
        </authorList>
    </citation>
    <scope>NUCLEOTIDE SEQUENCE [LARGE SCALE GENOMIC DNA]</scope>
    <source>
        <strain evidence="2 3">DSM 43889</strain>
    </source>
</reference>
<protein>
    <submittedName>
        <fullName evidence="2">Para-aminobenzoate synthetase component 1</fullName>
    </submittedName>
</protein>
<evidence type="ECO:0000313" key="3">
    <source>
        <dbReference type="Proteomes" id="UP000791080"/>
    </source>
</evidence>
<name>A0ABT1JIT5_ACTCY</name>
<dbReference type="InterPro" id="IPR005801">
    <property type="entry name" value="ADC_synthase"/>
</dbReference>
<dbReference type="Pfam" id="PF00425">
    <property type="entry name" value="Chorismate_bind"/>
    <property type="match status" value="1"/>
</dbReference>
<proteinExistence type="predicted"/>
<dbReference type="Proteomes" id="UP000791080">
    <property type="component" value="Unassembled WGS sequence"/>
</dbReference>
<dbReference type="PRINTS" id="PR00095">
    <property type="entry name" value="ANTSNTHASEI"/>
</dbReference>
<accession>A0ABT1JIT5</accession>
<evidence type="ECO:0000259" key="1">
    <source>
        <dbReference type="Pfam" id="PF00425"/>
    </source>
</evidence>
<dbReference type="EMBL" id="AUBJ02000001">
    <property type="protein sequence ID" value="MCP2332436.1"/>
    <property type="molecule type" value="Genomic_DNA"/>
</dbReference>